<dbReference type="InterPro" id="IPR035965">
    <property type="entry name" value="PAS-like_dom_sf"/>
</dbReference>
<evidence type="ECO:0000256" key="8">
    <source>
        <dbReference type="ARBA" id="ARBA00023012"/>
    </source>
</evidence>
<evidence type="ECO:0000259" key="11">
    <source>
        <dbReference type="PROSITE" id="PS50112"/>
    </source>
</evidence>
<dbReference type="Pfam" id="PF00512">
    <property type="entry name" value="HisKA"/>
    <property type="match status" value="1"/>
</dbReference>
<dbReference type="GO" id="GO:0005524">
    <property type="term" value="F:ATP binding"/>
    <property type="evidence" value="ECO:0007669"/>
    <property type="project" value="UniProtKB-KW"/>
</dbReference>
<dbReference type="SUPFAM" id="SSF55874">
    <property type="entry name" value="ATPase domain of HSP90 chaperone/DNA topoisomerase II/histidine kinase"/>
    <property type="match status" value="1"/>
</dbReference>
<feature type="transmembrane region" description="Helical" evidence="9">
    <location>
        <begin position="111"/>
        <end position="137"/>
    </location>
</feature>
<gene>
    <name evidence="13" type="ordered locus">Dtox_3426</name>
</gene>
<dbReference type="CDD" id="cd00130">
    <property type="entry name" value="PAS"/>
    <property type="match status" value="1"/>
</dbReference>
<evidence type="ECO:0000256" key="2">
    <source>
        <dbReference type="ARBA" id="ARBA00012438"/>
    </source>
</evidence>
<dbReference type="SUPFAM" id="SSF55785">
    <property type="entry name" value="PYP-like sensor domain (PAS domain)"/>
    <property type="match status" value="1"/>
</dbReference>
<evidence type="ECO:0000256" key="9">
    <source>
        <dbReference type="SAM" id="Phobius"/>
    </source>
</evidence>
<keyword evidence="8" id="KW-0902">Two-component regulatory system</keyword>
<dbReference type="OrthoDB" id="9784397at2"/>
<dbReference type="PRINTS" id="PR00344">
    <property type="entry name" value="BCTRLSENSOR"/>
</dbReference>
<dbReference type="PROSITE" id="PS50109">
    <property type="entry name" value="HIS_KIN"/>
    <property type="match status" value="1"/>
</dbReference>
<protein>
    <recommendedName>
        <fullName evidence="2">histidine kinase</fullName>
        <ecNumber evidence="2">2.7.13.3</ecNumber>
    </recommendedName>
</protein>
<evidence type="ECO:0000259" key="12">
    <source>
        <dbReference type="PROSITE" id="PS50113"/>
    </source>
</evidence>
<evidence type="ECO:0000256" key="3">
    <source>
        <dbReference type="ARBA" id="ARBA00022553"/>
    </source>
</evidence>
<dbReference type="Pfam" id="PF13426">
    <property type="entry name" value="PAS_9"/>
    <property type="match status" value="1"/>
</dbReference>
<dbReference type="eggNOG" id="COG3852">
    <property type="taxonomic scope" value="Bacteria"/>
</dbReference>
<dbReference type="InterPro" id="IPR000700">
    <property type="entry name" value="PAS-assoc_C"/>
</dbReference>
<dbReference type="Gene3D" id="1.10.287.130">
    <property type="match status" value="1"/>
</dbReference>
<dbReference type="EMBL" id="CP001720">
    <property type="protein sequence ID" value="ACV64149.1"/>
    <property type="molecule type" value="Genomic_DNA"/>
</dbReference>
<dbReference type="AlphaFoldDB" id="C8W6P0"/>
<evidence type="ECO:0000313" key="13">
    <source>
        <dbReference type="EMBL" id="ACV64149.1"/>
    </source>
</evidence>
<evidence type="ECO:0000313" key="14">
    <source>
        <dbReference type="Proteomes" id="UP000002217"/>
    </source>
</evidence>
<dbReference type="Proteomes" id="UP000002217">
    <property type="component" value="Chromosome"/>
</dbReference>
<dbReference type="SMART" id="SM00388">
    <property type="entry name" value="HisKA"/>
    <property type="match status" value="1"/>
</dbReference>
<proteinExistence type="predicted"/>
<dbReference type="PROSITE" id="PS50112">
    <property type="entry name" value="PAS"/>
    <property type="match status" value="1"/>
</dbReference>
<keyword evidence="6 13" id="KW-0418">Kinase</keyword>
<dbReference type="Pfam" id="PF02518">
    <property type="entry name" value="HATPase_c"/>
    <property type="match status" value="1"/>
</dbReference>
<evidence type="ECO:0000256" key="1">
    <source>
        <dbReference type="ARBA" id="ARBA00000085"/>
    </source>
</evidence>
<feature type="domain" description="Histidine kinase" evidence="10">
    <location>
        <begin position="341"/>
        <end position="541"/>
    </location>
</feature>
<feature type="transmembrane region" description="Helical" evidence="9">
    <location>
        <begin position="45"/>
        <end position="65"/>
    </location>
</feature>
<keyword evidence="3" id="KW-0597">Phosphoprotein</keyword>
<dbReference type="InterPro" id="IPR005467">
    <property type="entry name" value="His_kinase_dom"/>
</dbReference>
<evidence type="ECO:0000256" key="6">
    <source>
        <dbReference type="ARBA" id="ARBA00022777"/>
    </source>
</evidence>
<sequence>MGKDNRQAEINEYLISMHIYCNMLLLFGLIFSYKIHPFIGCYTTFNIFIFLLLGLSNIGIIVFYNKYCNDQENDNRFNWVNIPCIVLPTIISSIAIFTISNNVLFKETILFIPVLIAASIMGKNTGIFMAFICSLILVFHDLLTKDNIYIIKVIESNIIFISVLFIVGWFTGRITGIEAQHRKSLNKSLLSLQKEIHLRNIAEEEMRKLTRAVELSPSIMIITDLSGNIEYVNSKFKQITGFTSVEIFNKNIADPLVNHNMDYSRIWETVKSGNEWSGELFSKKKNGEIYIEYVSMIPFKDNEGVITHFLRASENITERKQMEKEIARLDKLNLVGEMAAGIGHEIRNPMTTVRGFLQLLASKEECVKYKEYYDLMIEELDRANSIITEYLSLAKNKPVSLRMVNLNSILATIFPLIQADVLKRNNDVKMEIKDVPDLILDENEIRQLILNLVRNSLEAMPLGGNLTIKTFQDKDFVVLEVQDEGSGIPLELLDKIGTPFFTTKDEGTGLGLAVCFSIAARHNASIEVNTDSSGTVFSVKFCCHPTPKLLLKEKNN</sequence>
<feature type="transmembrane region" description="Helical" evidence="9">
    <location>
        <begin position="149"/>
        <end position="170"/>
    </location>
</feature>
<feature type="domain" description="PAS" evidence="11">
    <location>
        <begin position="205"/>
        <end position="251"/>
    </location>
</feature>
<dbReference type="HOGENOM" id="CLU_021622_1_0_9"/>
<evidence type="ECO:0000256" key="7">
    <source>
        <dbReference type="ARBA" id="ARBA00022840"/>
    </source>
</evidence>
<dbReference type="EC" id="2.7.13.3" evidence="2"/>
<dbReference type="GO" id="GO:0000155">
    <property type="term" value="F:phosphorelay sensor kinase activity"/>
    <property type="evidence" value="ECO:0007669"/>
    <property type="project" value="InterPro"/>
</dbReference>
<dbReference type="CDD" id="cd00082">
    <property type="entry name" value="HisKA"/>
    <property type="match status" value="1"/>
</dbReference>
<keyword evidence="7" id="KW-0067">ATP-binding</keyword>
<dbReference type="STRING" id="485916.Dtox_3426"/>
<dbReference type="SMART" id="SM00387">
    <property type="entry name" value="HATPase_c"/>
    <property type="match status" value="1"/>
</dbReference>
<feature type="transmembrane region" description="Helical" evidence="9">
    <location>
        <begin position="77"/>
        <end position="99"/>
    </location>
</feature>
<keyword evidence="5" id="KW-0547">Nucleotide-binding</keyword>
<dbReference type="InterPro" id="IPR000014">
    <property type="entry name" value="PAS"/>
</dbReference>
<dbReference type="NCBIfam" id="TIGR00229">
    <property type="entry name" value="sensory_box"/>
    <property type="match status" value="1"/>
</dbReference>
<dbReference type="InterPro" id="IPR003594">
    <property type="entry name" value="HATPase_dom"/>
</dbReference>
<dbReference type="InterPro" id="IPR036890">
    <property type="entry name" value="HATPase_C_sf"/>
</dbReference>
<keyword evidence="9" id="KW-1133">Transmembrane helix</keyword>
<dbReference type="InterPro" id="IPR004358">
    <property type="entry name" value="Sig_transdc_His_kin-like_C"/>
</dbReference>
<feature type="domain" description="PAC" evidence="12">
    <location>
        <begin position="274"/>
        <end position="328"/>
    </location>
</feature>
<comment type="catalytic activity">
    <reaction evidence="1">
        <text>ATP + protein L-histidine = ADP + protein N-phospho-L-histidine.</text>
        <dbReference type="EC" id="2.7.13.3"/>
    </reaction>
</comment>
<dbReference type="SMART" id="SM00091">
    <property type="entry name" value="PAS"/>
    <property type="match status" value="1"/>
</dbReference>
<keyword evidence="9" id="KW-0812">Transmembrane</keyword>
<name>C8W6P0_DESAS</name>
<reference evidence="13 14" key="1">
    <citation type="journal article" date="2009" name="Stand. Genomic Sci.">
        <title>Complete genome sequence of Desulfotomaculum acetoxidans type strain (5575).</title>
        <authorList>
            <person name="Spring S."/>
            <person name="Lapidus A."/>
            <person name="Schroder M."/>
            <person name="Gleim D."/>
            <person name="Sims D."/>
            <person name="Meincke L."/>
            <person name="Glavina Del Rio T."/>
            <person name="Tice H."/>
            <person name="Copeland A."/>
            <person name="Cheng J.F."/>
            <person name="Lucas S."/>
            <person name="Chen F."/>
            <person name="Nolan M."/>
            <person name="Bruce D."/>
            <person name="Goodwin L."/>
            <person name="Pitluck S."/>
            <person name="Ivanova N."/>
            <person name="Mavromatis K."/>
            <person name="Mikhailova N."/>
            <person name="Pati A."/>
            <person name="Chen A."/>
            <person name="Palaniappan K."/>
            <person name="Land M."/>
            <person name="Hauser L."/>
            <person name="Chang Y.J."/>
            <person name="Jeffries C.D."/>
            <person name="Chain P."/>
            <person name="Saunders E."/>
            <person name="Brettin T."/>
            <person name="Detter J.C."/>
            <person name="Goker M."/>
            <person name="Bristow J."/>
            <person name="Eisen J.A."/>
            <person name="Markowitz V."/>
            <person name="Hugenholtz P."/>
            <person name="Kyrpides N.C."/>
            <person name="Klenk H.P."/>
            <person name="Han C."/>
        </authorList>
    </citation>
    <scope>NUCLEOTIDE SEQUENCE [LARGE SCALE GENOMIC DNA]</scope>
    <source>
        <strain evidence="14">ATCC 49208 / DSM 771 / VKM B-1644</strain>
    </source>
</reference>
<dbReference type="InterPro" id="IPR003661">
    <property type="entry name" value="HisK_dim/P_dom"/>
</dbReference>
<dbReference type="InterPro" id="IPR036097">
    <property type="entry name" value="HisK_dim/P_sf"/>
</dbReference>
<dbReference type="Gene3D" id="3.30.450.20">
    <property type="entry name" value="PAS domain"/>
    <property type="match status" value="1"/>
</dbReference>
<dbReference type="PANTHER" id="PTHR43065">
    <property type="entry name" value="SENSOR HISTIDINE KINASE"/>
    <property type="match status" value="1"/>
</dbReference>
<dbReference type="PROSITE" id="PS50113">
    <property type="entry name" value="PAC"/>
    <property type="match status" value="1"/>
</dbReference>
<keyword evidence="4" id="KW-0808">Transferase</keyword>
<dbReference type="Gene3D" id="3.30.565.10">
    <property type="entry name" value="Histidine kinase-like ATPase, C-terminal domain"/>
    <property type="match status" value="1"/>
</dbReference>
<feature type="transmembrane region" description="Helical" evidence="9">
    <location>
        <begin position="12"/>
        <end position="33"/>
    </location>
</feature>
<keyword evidence="14" id="KW-1185">Reference proteome</keyword>
<dbReference type="PANTHER" id="PTHR43065:SF46">
    <property type="entry name" value="C4-DICARBOXYLATE TRANSPORT SENSOR PROTEIN DCTB"/>
    <property type="match status" value="1"/>
</dbReference>
<evidence type="ECO:0000256" key="5">
    <source>
        <dbReference type="ARBA" id="ARBA00022741"/>
    </source>
</evidence>
<evidence type="ECO:0000256" key="4">
    <source>
        <dbReference type="ARBA" id="ARBA00022679"/>
    </source>
</evidence>
<evidence type="ECO:0000259" key="10">
    <source>
        <dbReference type="PROSITE" id="PS50109"/>
    </source>
</evidence>
<keyword evidence="9" id="KW-0472">Membrane</keyword>
<dbReference type="KEGG" id="dae:Dtox_3426"/>
<dbReference type="SUPFAM" id="SSF47384">
    <property type="entry name" value="Homodimeric domain of signal transducing histidine kinase"/>
    <property type="match status" value="1"/>
</dbReference>
<organism evidence="13 14">
    <name type="scientific">Desulfofarcimen acetoxidans (strain ATCC 49208 / DSM 771 / KCTC 5769 / VKM B-1644 / 5575)</name>
    <name type="common">Desulfotomaculum acetoxidans</name>
    <dbReference type="NCBI Taxonomy" id="485916"/>
    <lineage>
        <taxon>Bacteria</taxon>
        <taxon>Bacillati</taxon>
        <taxon>Bacillota</taxon>
        <taxon>Clostridia</taxon>
        <taxon>Eubacteriales</taxon>
        <taxon>Peptococcaceae</taxon>
        <taxon>Desulfofarcimen</taxon>
    </lineage>
</organism>
<accession>C8W6P0</accession>